<feature type="region of interest" description="Disordered" evidence="3">
    <location>
        <begin position="1"/>
        <end position="32"/>
    </location>
</feature>
<dbReference type="Pfam" id="PF01774">
    <property type="entry name" value="UreD"/>
    <property type="match status" value="1"/>
</dbReference>
<evidence type="ECO:0000256" key="2">
    <source>
        <dbReference type="ARBA" id="ARBA00023186"/>
    </source>
</evidence>
<dbReference type="HAMAP" id="MF_01384">
    <property type="entry name" value="UreD"/>
    <property type="match status" value="1"/>
</dbReference>
<keyword evidence="2" id="KW-0143">Chaperone</keyword>
<accession>A0A147B855</accession>
<dbReference type="AlphaFoldDB" id="A0A147B855"/>
<comment type="similarity">
    <text evidence="1">Belongs to the UreD family.</text>
</comment>
<dbReference type="GO" id="GO:0016151">
    <property type="term" value="F:nickel cation binding"/>
    <property type="evidence" value="ECO:0007669"/>
    <property type="project" value="InterPro"/>
</dbReference>
<evidence type="ECO:0000256" key="3">
    <source>
        <dbReference type="SAM" id="MobiDB-lite"/>
    </source>
</evidence>
<feature type="non-terminal residue" evidence="4">
    <location>
        <position position="1"/>
    </location>
</feature>
<name>A0A147B855_9ACAR</name>
<protein>
    <submittedName>
        <fullName evidence="4">Urease accessory protein</fullName>
    </submittedName>
</protein>
<dbReference type="EMBL" id="GEIB01001241">
    <property type="protein sequence ID" value="JAR86923.1"/>
    <property type="molecule type" value="Transcribed_RNA"/>
</dbReference>
<dbReference type="InterPro" id="IPR002669">
    <property type="entry name" value="UreD"/>
</dbReference>
<evidence type="ECO:0000256" key="1">
    <source>
        <dbReference type="ARBA" id="ARBA00007177"/>
    </source>
</evidence>
<reference evidence="4" key="1">
    <citation type="submission" date="2016-03" db="EMBL/GenBank/DDBJ databases">
        <title>Gut transcriptome analysis on engorged females of Ornithodoros mimon (Acari: Argasidae) and phylogenetic inferences of soft ticks.</title>
        <authorList>
            <person name="Landulfo G.A."/>
            <person name="Giovanni D."/>
            <person name="Carvalho E."/>
            <person name="Junqueira-de-Azevedo I."/>
            <person name="Patane J."/>
            <person name="Mendoca R."/>
            <person name="Barros-Battesti D."/>
        </authorList>
    </citation>
    <scope>NUCLEOTIDE SEQUENCE</scope>
    <source>
        <strain evidence="4">Females</strain>
        <tissue evidence="4">Gut</tissue>
    </source>
</reference>
<sequence length="324" mass="35885">KPNVMQPAVGVGRQDVGPAFTDTPPPRMGPTQRKGTGILVFEAVEKDCTHGESAAPYLWSEAIRCFCSYPLKLFLPRDAGRPHCRWVYPVIFGGGLVSGDVISSDVTLGPRSCVLFTSQTYAKVYMSKPEEMSRQTWNFSVARDALLCVLPDVMTCFKAASYSQTQVVKMEKGANLVLLDWFLAGRIANGERWDFTRLGTIVEVYHDSELIFREAQDIRDSPFLSIREAMGRFNVLGLCILLGPLISNLTASLCRQLGTREDYGVRPESETIFTVSPLESLTQDVDGCVVRFAATSSAQAYSKLEEVLQPLYPVLGGNPFKNKY</sequence>
<evidence type="ECO:0000313" key="4">
    <source>
        <dbReference type="EMBL" id="JAR86923.1"/>
    </source>
</evidence>
<dbReference type="PANTHER" id="PTHR33643:SF1">
    <property type="entry name" value="UREASE ACCESSORY PROTEIN D"/>
    <property type="match status" value="1"/>
</dbReference>
<proteinExistence type="inferred from homology"/>
<dbReference type="PANTHER" id="PTHR33643">
    <property type="entry name" value="UREASE ACCESSORY PROTEIN D"/>
    <property type="match status" value="1"/>
</dbReference>
<organism evidence="4">
    <name type="scientific">Alectorobius mimon</name>
    <dbReference type="NCBI Taxonomy" id="360319"/>
    <lineage>
        <taxon>Eukaryota</taxon>
        <taxon>Metazoa</taxon>
        <taxon>Ecdysozoa</taxon>
        <taxon>Arthropoda</taxon>
        <taxon>Chelicerata</taxon>
        <taxon>Arachnida</taxon>
        <taxon>Acari</taxon>
        <taxon>Parasitiformes</taxon>
        <taxon>Ixodida</taxon>
        <taxon>Ixodoidea</taxon>
        <taxon>Argasidae</taxon>
        <taxon>Ornithodorinae</taxon>
        <taxon>Alectorobius</taxon>
    </lineage>
</organism>